<dbReference type="InterPro" id="IPR028098">
    <property type="entry name" value="Glyco_trans_4-like_N"/>
</dbReference>
<reference evidence="2 3" key="1">
    <citation type="submission" date="2018-12" db="EMBL/GenBank/DDBJ databases">
        <title>Flammeovirga pectinis sp. nov., isolated from the gut of the Korean scallop, Patinopecten yessoensis.</title>
        <authorList>
            <person name="Bae J.-W."/>
            <person name="Jeong Y.-S."/>
            <person name="Kang W."/>
        </authorList>
    </citation>
    <scope>NUCLEOTIDE SEQUENCE [LARGE SCALE GENOMIC DNA]</scope>
    <source>
        <strain evidence="2 3">L12M1</strain>
    </source>
</reference>
<sequence length="392" mass="45448">MKNILYISYDGMTDPLGQSQVLPYLKGLSENGYSITLISFEKEERKDKKAYIQKIVEKIGIDWYPLNYTKNPPIVSTVIDVQRLKTLAFKLHQEKQFRIVHCRSYISALIGLEMKKKLGVKFIFDMRGFWADERVDGNIWNLSNPIFRLVYAYFKKKEKDFLRYSDINISLTNNGLQVINEWDKSKNFSKTVVIPCCADTILFTIKNTTHQSFVLGYLGSIGTWYLLDEMLDFYLRLLIKQPNSIFHFLTKDDPNLILSKCKDKNIPLSNILIEESEREDIVQKTSTWDYSIFFIKPAFSKKSSSPTKQGELMSMGIPVICNSNVGDTDFVINKYNSGFLIDSFDISSYDEVIDEILSNNSIFDKEKIREGAIEYFNLENGIKKYLAIYNNL</sequence>
<dbReference type="SUPFAM" id="SSF53756">
    <property type="entry name" value="UDP-Glycosyltransferase/glycogen phosphorylase"/>
    <property type="match status" value="1"/>
</dbReference>
<organism evidence="2 3">
    <name type="scientific">Flammeovirga pectinis</name>
    <dbReference type="NCBI Taxonomy" id="2494373"/>
    <lineage>
        <taxon>Bacteria</taxon>
        <taxon>Pseudomonadati</taxon>
        <taxon>Bacteroidota</taxon>
        <taxon>Cytophagia</taxon>
        <taxon>Cytophagales</taxon>
        <taxon>Flammeovirgaceae</taxon>
        <taxon>Flammeovirga</taxon>
    </lineage>
</organism>
<evidence type="ECO:0000313" key="3">
    <source>
        <dbReference type="Proteomes" id="UP000267268"/>
    </source>
</evidence>
<gene>
    <name evidence="2" type="ORF">EI427_06620</name>
</gene>
<accession>A0A3S9P174</accession>
<dbReference type="EMBL" id="CP034562">
    <property type="protein sequence ID" value="AZQ61922.1"/>
    <property type="molecule type" value="Genomic_DNA"/>
</dbReference>
<dbReference type="RefSeq" id="WP_126612929.1">
    <property type="nucleotide sequence ID" value="NZ_CP034562.1"/>
</dbReference>
<keyword evidence="3" id="KW-1185">Reference proteome</keyword>
<proteinExistence type="predicted"/>
<dbReference type="OrthoDB" id="1220440at2"/>
<dbReference type="KEGG" id="fll:EI427_06620"/>
<dbReference type="GO" id="GO:0016757">
    <property type="term" value="F:glycosyltransferase activity"/>
    <property type="evidence" value="ECO:0007669"/>
    <property type="project" value="UniProtKB-ARBA"/>
</dbReference>
<dbReference type="Proteomes" id="UP000267268">
    <property type="component" value="Chromosome 1"/>
</dbReference>
<feature type="domain" description="Glycosyltransferase subfamily 4-like N-terminal" evidence="1">
    <location>
        <begin position="25"/>
        <end position="200"/>
    </location>
</feature>
<name>A0A3S9P174_9BACT</name>
<keyword evidence="2" id="KW-0808">Transferase</keyword>
<dbReference type="Gene3D" id="3.40.50.2000">
    <property type="entry name" value="Glycogen Phosphorylase B"/>
    <property type="match status" value="2"/>
</dbReference>
<evidence type="ECO:0000259" key="1">
    <source>
        <dbReference type="Pfam" id="PF13439"/>
    </source>
</evidence>
<evidence type="ECO:0000313" key="2">
    <source>
        <dbReference type="EMBL" id="AZQ61922.1"/>
    </source>
</evidence>
<protein>
    <submittedName>
        <fullName evidence="2">Glycosyltransferase</fullName>
    </submittedName>
</protein>
<dbReference type="Pfam" id="PF13439">
    <property type="entry name" value="Glyco_transf_4"/>
    <property type="match status" value="1"/>
</dbReference>
<dbReference type="AlphaFoldDB" id="A0A3S9P174"/>